<evidence type="ECO:0000313" key="6">
    <source>
        <dbReference type="Proteomes" id="UP000243217"/>
    </source>
</evidence>
<organism evidence="5 6">
    <name type="scientific">Thraustotheca clavata</name>
    <dbReference type="NCBI Taxonomy" id="74557"/>
    <lineage>
        <taxon>Eukaryota</taxon>
        <taxon>Sar</taxon>
        <taxon>Stramenopiles</taxon>
        <taxon>Oomycota</taxon>
        <taxon>Saprolegniomycetes</taxon>
        <taxon>Saprolegniales</taxon>
        <taxon>Achlyaceae</taxon>
        <taxon>Thraustotheca</taxon>
    </lineage>
</organism>
<sequence>MSVVGLVCAAYGETSVFRVKIALSRGCKGIYFSNPEQFSFPACALTLYLAKEKSQWVQHDSNTKDCLRAGMTTEYKEILSSWTIKDKDYFLDDFKSVPKDIHIFALLPHKLQLRIPANNSLAISWSNSQRTSHTRNSRRKKAFWYEESTLIIQVIFKFELKALEFQNCLFDDPYTIGSPLYGQTIDGELAQVEISHGVDLFQIHLAHYQGNESDLPQDEASYMSSASNLTLVYELSDEYRY</sequence>
<comment type="subcellular location">
    <subcellularLocation>
        <location evidence="1">Host cell</location>
    </subcellularLocation>
    <subcellularLocation>
        <location evidence="2">Secreted</location>
    </subcellularLocation>
</comment>
<proteinExistence type="predicted"/>
<reference evidence="5 6" key="1">
    <citation type="journal article" date="2014" name="Genome Biol. Evol.">
        <title>The secreted proteins of Achlya hypogyna and Thraustotheca clavata identify the ancestral oomycete secretome and reveal gene acquisitions by horizontal gene transfer.</title>
        <authorList>
            <person name="Misner I."/>
            <person name="Blouin N."/>
            <person name="Leonard G."/>
            <person name="Richards T.A."/>
            <person name="Lane C.E."/>
        </authorList>
    </citation>
    <scope>NUCLEOTIDE SEQUENCE [LARGE SCALE GENOMIC DNA]</scope>
    <source>
        <strain evidence="5 6">ATCC 34112</strain>
    </source>
</reference>
<accession>A0A1W0A2R8</accession>
<evidence type="ECO:0000259" key="4">
    <source>
        <dbReference type="Pfam" id="PF20147"/>
    </source>
</evidence>
<gene>
    <name evidence="5" type="ORF">THRCLA_20854</name>
</gene>
<evidence type="ECO:0000256" key="2">
    <source>
        <dbReference type="ARBA" id="ARBA00004613"/>
    </source>
</evidence>
<evidence type="ECO:0000256" key="3">
    <source>
        <dbReference type="ARBA" id="ARBA00022525"/>
    </source>
</evidence>
<evidence type="ECO:0000256" key="1">
    <source>
        <dbReference type="ARBA" id="ARBA00004340"/>
    </source>
</evidence>
<dbReference type="Pfam" id="PF20147">
    <property type="entry name" value="Crinkler"/>
    <property type="match status" value="1"/>
</dbReference>
<name>A0A1W0A2R8_9STRA</name>
<dbReference type="GO" id="GO:0005576">
    <property type="term" value="C:extracellular region"/>
    <property type="evidence" value="ECO:0007669"/>
    <property type="project" value="UniProtKB-SubCell"/>
</dbReference>
<keyword evidence="6" id="KW-1185">Reference proteome</keyword>
<dbReference type="Proteomes" id="UP000243217">
    <property type="component" value="Unassembled WGS sequence"/>
</dbReference>
<protein>
    <recommendedName>
        <fullName evidence="4">Crinkler effector protein N-terminal domain-containing protein</fullName>
    </recommendedName>
</protein>
<dbReference type="EMBL" id="JNBS01000596">
    <property type="protein sequence ID" value="OQS04555.1"/>
    <property type="molecule type" value="Genomic_DNA"/>
</dbReference>
<dbReference type="GO" id="GO:0043657">
    <property type="term" value="C:host cell"/>
    <property type="evidence" value="ECO:0007669"/>
    <property type="project" value="UniProtKB-SubCell"/>
</dbReference>
<keyword evidence="3" id="KW-0964">Secreted</keyword>
<evidence type="ECO:0000313" key="5">
    <source>
        <dbReference type="EMBL" id="OQS04555.1"/>
    </source>
</evidence>
<comment type="caution">
    <text evidence="5">The sequence shown here is derived from an EMBL/GenBank/DDBJ whole genome shotgun (WGS) entry which is preliminary data.</text>
</comment>
<feature type="domain" description="Crinkler effector protein N-terminal" evidence="4">
    <location>
        <begin position="5"/>
        <end position="104"/>
    </location>
</feature>
<dbReference type="OrthoDB" id="165123at2759"/>
<dbReference type="AlphaFoldDB" id="A0A1W0A2R8"/>
<dbReference type="InterPro" id="IPR045379">
    <property type="entry name" value="Crinkler_N"/>
</dbReference>